<evidence type="ECO:0000256" key="1">
    <source>
        <dbReference type="SAM" id="MobiDB-lite"/>
    </source>
</evidence>
<dbReference type="AlphaFoldDB" id="A0AAD7GQA1"/>
<evidence type="ECO:0000313" key="3">
    <source>
        <dbReference type="Proteomes" id="UP001221757"/>
    </source>
</evidence>
<organism evidence="2 3">
    <name type="scientific">Mycena rosella</name>
    <name type="common">Pink bonnet</name>
    <name type="synonym">Agaricus rosellus</name>
    <dbReference type="NCBI Taxonomy" id="1033263"/>
    <lineage>
        <taxon>Eukaryota</taxon>
        <taxon>Fungi</taxon>
        <taxon>Dikarya</taxon>
        <taxon>Basidiomycota</taxon>
        <taxon>Agaricomycotina</taxon>
        <taxon>Agaricomycetes</taxon>
        <taxon>Agaricomycetidae</taxon>
        <taxon>Agaricales</taxon>
        <taxon>Marasmiineae</taxon>
        <taxon>Mycenaceae</taxon>
        <taxon>Mycena</taxon>
    </lineage>
</organism>
<sequence>MSSIHAVRAKKWETNAFLAEWFANAIVYCQTKEGKKAFQTWLIQEYGRENARQRLLDCQKPPRKKYGLPAFGNHKLFNCAAVDFGISDEAMQAYHLFTASTNTCVPPRIKPAPKRRRGESSREWLARRHDALLAGCKIPDVDWRIARALAISEFDKAKDTFEMWHTDINFFLEAIRNRAPTTLINPEIILRPGQEDIHRMDYAFRASLHGVTLSYMTWGHSADVFEELDRRGLVSTSAIERAYKHDPALMWRLVACLCRISYLEGHLWERFTEIMSWSEYYRPYFKRYRTPNGSSRVEINRSYLKQRGGYRTPLDNVIIEAIDTDANTQPAFFDNVLKCLDENPAEAAKFSSEAYQEMGDIAIVKEFKAQMLDSAFGRRLSEYAASKDEQCLQDPNFLSISTFVDPLSEKSKTADAAVIGPARPNKPVREKKPYQV</sequence>
<comment type="caution">
    <text evidence="2">The sequence shown here is derived from an EMBL/GenBank/DDBJ whole genome shotgun (WGS) entry which is preliminary data.</text>
</comment>
<reference evidence="2" key="1">
    <citation type="submission" date="2023-03" db="EMBL/GenBank/DDBJ databases">
        <title>Massive genome expansion in bonnet fungi (Mycena s.s.) driven by repeated elements and novel gene families across ecological guilds.</title>
        <authorList>
            <consortium name="Lawrence Berkeley National Laboratory"/>
            <person name="Harder C.B."/>
            <person name="Miyauchi S."/>
            <person name="Viragh M."/>
            <person name="Kuo A."/>
            <person name="Thoen E."/>
            <person name="Andreopoulos B."/>
            <person name="Lu D."/>
            <person name="Skrede I."/>
            <person name="Drula E."/>
            <person name="Henrissat B."/>
            <person name="Morin E."/>
            <person name="Kohler A."/>
            <person name="Barry K."/>
            <person name="LaButti K."/>
            <person name="Morin E."/>
            <person name="Salamov A."/>
            <person name="Lipzen A."/>
            <person name="Mereny Z."/>
            <person name="Hegedus B."/>
            <person name="Baldrian P."/>
            <person name="Stursova M."/>
            <person name="Weitz H."/>
            <person name="Taylor A."/>
            <person name="Grigoriev I.V."/>
            <person name="Nagy L.G."/>
            <person name="Martin F."/>
            <person name="Kauserud H."/>
        </authorList>
    </citation>
    <scope>NUCLEOTIDE SEQUENCE</scope>
    <source>
        <strain evidence="2">CBHHK067</strain>
    </source>
</reference>
<name>A0AAD7GQA1_MYCRO</name>
<dbReference type="EMBL" id="JARKIE010000019">
    <property type="protein sequence ID" value="KAJ7700884.1"/>
    <property type="molecule type" value="Genomic_DNA"/>
</dbReference>
<gene>
    <name evidence="2" type="ORF">B0H17DRAFT_1247676</name>
</gene>
<proteinExistence type="predicted"/>
<feature type="compositionally biased region" description="Basic and acidic residues" evidence="1">
    <location>
        <begin position="427"/>
        <end position="436"/>
    </location>
</feature>
<keyword evidence="3" id="KW-1185">Reference proteome</keyword>
<feature type="region of interest" description="Disordered" evidence="1">
    <location>
        <begin position="408"/>
        <end position="436"/>
    </location>
</feature>
<accession>A0AAD7GQA1</accession>
<dbReference type="Proteomes" id="UP001221757">
    <property type="component" value="Unassembled WGS sequence"/>
</dbReference>
<evidence type="ECO:0000313" key="2">
    <source>
        <dbReference type="EMBL" id="KAJ7700884.1"/>
    </source>
</evidence>
<protein>
    <submittedName>
        <fullName evidence="2">Uncharacterized protein</fullName>
    </submittedName>
</protein>